<evidence type="ECO:0000313" key="2">
    <source>
        <dbReference type="EMBL" id="XDK39695.1"/>
    </source>
</evidence>
<proteinExistence type="predicted"/>
<dbReference type="EMBL" id="CP162607">
    <property type="protein sequence ID" value="XDK39695.1"/>
    <property type="molecule type" value="Genomic_DNA"/>
</dbReference>
<keyword evidence="1" id="KW-1133">Transmembrane helix</keyword>
<protein>
    <submittedName>
        <fullName evidence="2">DUF805 domain-containing protein</fullName>
    </submittedName>
</protein>
<evidence type="ECO:0000256" key="1">
    <source>
        <dbReference type="SAM" id="Phobius"/>
    </source>
</evidence>
<dbReference type="PANTHER" id="PTHR34980">
    <property type="entry name" value="INNER MEMBRANE PROTEIN-RELATED-RELATED"/>
    <property type="match status" value="1"/>
</dbReference>
<gene>
    <name evidence="2" type="ORF">AB4Y39_22880</name>
</gene>
<dbReference type="AlphaFoldDB" id="A0AB39IAM9"/>
<sequence length="150" mass="16051">MVFCRGCAKEIHQSAMACPQCGAPQGVAPAAAVATAAPEATGNWYFAVLKKYAVFAGRARRKEYWMFFLINCLIAFGIGVAEGLAGTNGLFSNVYSLALLIPGIAVGVRRMHDTDRSGWWLLLPIVNIVFLCQDSTPGANRFGPNPKGIA</sequence>
<feature type="transmembrane region" description="Helical" evidence="1">
    <location>
        <begin position="90"/>
        <end position="108"/>
    </location>
</feature>
<dbReference type="PANTHER" id="PTHR34980:SF2">
    <property type="entry name" value="INNER MEMBRANE PROTEIN YHAH-RELATED"/>
    <property type="match status" value="1"/>
</dbReference>
<organism evidence="2">
    <name type="scientific">Pseudomonas sp. Hg7Tf</name>
    <dbReference type="NCBI Taxonomy" id="3236988"/>
    <lineage>
        <taxon>Bacteria</taxon>
        <taxon>Pseudomonadati</taxon>
        <taxon>Pseudomonadota</taxon>
        <taxon>Gammaproteobacteria</taxon>
        <taxon>Pseudomonadales</taxon>
        <taxon>Pseudomonadaceae</taxon>
        <taxon>Pseudomonas</taxon>
    </lineage>
</organism>
<accession>A0AB39IAM9</accession>
<dbReference type="Pfam" id="PF05656">
    <property type="entry name" value="DUF805"/>
    <property type="match status" value="1"/>
</dbReference>
<keyword evidence="1" id="KW-0472">Membrane</keyword>
<feature type="transmembrane region" description="Helical" evidence="1">
    <location>
        <begin position="64"/>
        <end position="84"/>
    </location>
</feature>
<name>A0AB39IAM9_9PSED</name>
<dbReference type="RefSeq" id="WP_177327749.1">
    <property type="nucleotide sequence ID" value="NZ_CP162607.1"/>
</dbReference>
<keyword evidence="1" id="KW-0812">Transmembrane</keyword>
<dbReference type="InterPro" id="IPR008523">
    <property type="entry name" value="DUF805"/>
</dbReference>
<reference evidence="2" key="1">
    <citation type="submission" date="2024-07" db="EMBL/GenBank/DDBJ databases">
        <title>Identification and characteristics of a novel species of coltsfoot's symbiotic bacteria.</title>
        <authorList>
            <person name="Juszczyk A."/>
            <person name="Jasielczuk I."/>
            <person name="Gurgul A."/>
            <person name="Rogala M."/>
            <person name="Kowalczyk A."/>
            <person name="Szmatola T."/>
            <person name="Kosecka-Strojek M."/>
            <person name="Arent Z."/>
            <person name="Latowski D."/>
        </authorList>
    </citation>
    <scope>NUCLEOTIDE SEQUENCE</scope>
    <source>
        <strain evidence="2">Hg7Tf</strain>
    </source>
</reference>
<dbReference type="GO" id="GO:0005886">
    <property type="term" value="C:plasma membrane"/>
    <property type="evidence" value="ECO:0007669"/>
    <property type="project" value="TreeGrafter"/>
</dbReference>